<evidence type="ECO:0000313" key="9">
    <source>
        <dbReference type="EMBL" id="CDC72835.1"/>
    </source>
</evidence>
<dbReference type="Gene3D" id="3.30.1490.20">
    <property type="entry name" value="ATP-grasp fold, A domain"/>
    <property type="match status" value="1"/>
</dbReference>
<dbReference type="AlphaFoldDB" id="R6TKQ0"/>
<dbReference type="GO" id="GO:0006099">
    <property type="term" value="P:tricarboxylic acid cycle"/>
    <property type="evidence" value="ECO:0007669"/>
    <property type="project" value="InterPro"/>
</dbReference>
<organism evidence="9 11">
    <name type="scientific">Candidatus Colimorpha enterica</name>
    <dbReference type="NCBI Taxonomy" id="3083063"/>
    <lineage>
        <taxon>Bacteria</taxon>
        <taxon>Pseudomonadati</taxon>
        <taxon>Bacteroidota</taxon>
        <taxon>Bacteroidia</taxon>
        <taxon>Bacteroidales</taxon>
        <taxon>Candidatus Colimorpha</taxon>
    </lineage>
</organism>
<dbReference type="STRING" id="1263015.BN580_01098"/>
<sequence>MDLMEYRAQTLFDKYGLRCNLGTVVSDLEELEEKKDQLVYPAVIKAQVRTGGRGKAGGIKFAENYGEAAAAAKAILGMDIKGHTVRKLMISGKKEITREFYLSVMLDRGTKCPVFIFSPEGGMDIEKLAKEQPEKIFRAVVDPMLGAQAYTANYFASKAGLDKAQTKDLASVLLKLYRLFTEYNCLLCEINPLAIVADGGLVAIDGKVSVDDSALVKLPDIAAPESGEKPDPLVEEAAGFNFLYIPCDPTGDVAVVSNGSGMIMSCIDHIAKHGMTVRASLDLGGGATSDRIKEAVRIILADRKIRYLFINIFGGITRCSEVALGIKKAIEEYGIKSPIIVRFEGTNKEIALETIKPLENVIYADGLISGVNELCALEKGGDRS</sequence>
<protein>
    <submittedName>
        <fullName evidence="10">ADP-forming succinate--CoA ligase subunit beta</fullName>
        <ecNumber evidence="10">6.2.1.5</ecNumber>
    </submittedName>
    <submittedName>
        <fullName evidence="9">Succinyl-CoA synthetase beta subunit</fullName>
    </submittedName>
</protein>
<dbReference type="Gene3D" id="3.30.470.20">
    <property type="entry name" value="ATP-grasp fold, B domain"/>
    <property type="match status" value="1"/>
</dbReference>
<evidence type="ECO:0000256" key="5">
    <source>
        <dbReference type="ARBA" id="ARBA00022741"/>
    </source>
</evidence>
<evidence type="ECO:0000259" key="8">
    <source>
        <dbReference type="PROSITE" id="PS50975"/>
    </source>
</evidence>
<evidence type="ECO:0000256" key="7">
    <source>
        <dbReference type="PROSITE-ProRule" id="PRU00409"/>
    </source>
</evidence>
<dbReference type="GO" id="GO:0006104">
    <property type="term" value="P:succinyl-CoA metabolic process"/>
    <property type="evidence" value="ECO:0007669"/>
    <property type="project" value="TreeGrafter"/>
</dbReference>
<reference evidence="10 12" key="2">
    <citation type="submission" date="2022-03" db="EMBL/GenBank/DDBJ databases">
        <title>Metagenome-assembled genomes from swine fecal metagenomes.</title>
        <authorList>
            <person name="Holman D.B."/>
            <person name="Kommadath A."/>
        </authorList>
    </citation>
    <scope>NUCLEOTIDE SEQUENCE [LARGE SCALE GENOMIC DNA]</scope>
    <source>
        <strain evidence="10">SUG147</strain>
    </source>
</reference>
<evidence type="ECO:0000256" key="6">
    <source>
        <dbReference type="ARBA" id="ARBA00022842"/>
    </source>
</evidence>
<evidence type="ECO:0000313" key="10">
    <source>
        <dbReference type="EMBL" id="MCI5755257.1"/>
    </source>
</evidence>
<reference evidence="9" key="1">
    <citation type="submission" date="2012-11" db="EMBL/GenBank/DDBJ databases">
        <title>Dependencies among metagenomic species, viruses, plasmids and units of genetic variation.</title>
        <authorList>
            <person name="Nielsen H.B."/>
            <person name="Almeida M."/>
            <person name="Juncker A.S."/>
            <person name="Rasmussen S."/>
            <person name="Li J."/>
            <person name="Sunagawa S."/>
            <person name="Plichta D."/>
            <person name="Gautier L."/>
            <person name="Le Chatelier E."/>
            <person name="Peletier E."/>
            <person name="Bonde I."/>
            <person name="Nielsen T."/>
            <person name="Manichanh C."/>
            <person name="Arumugam M."/>
            <person name="Batto J."/>
            <person name="Santos M.B.Q.D."/>
            <person name="Blom N."/>
            <person name="Borruel N."/>
            <person name="Burgdorf K.S."/>
            <person name="Boumezbeur F."/>
            <person name="Casellas F."/>
            <person name="Dore J."/>
            <person name="Guarner F."/>
            <person name="Hansen T."/>
            <person name="Hildebrand F."/>
            <person name="Kaas R.S."/>
            <person name="Kennedy S."/>
            <person name="Kristiansen K."/>
            <person name="Kultima J.R."/>
            <person name="Leonard P."/>
            <person name="Levenez F."/>
            <person name="Lund O."/>
            <person name="Moumen B."/>
            <person name="Le Paslier D."/>
            <person name="Pons N."/>
            <person name="Pedersen O."/>
            <person name="Prifti E."/>
            <person name="Qin J."/>
            <person name="Raes J."/>
            <person name="Tap J."/>
            <person name="Tims S."/>
            <person name="Ussery D.W."/>
            <person name="Yamada T."/>
            <person name="MetaHit consortium"/>
            <person name="Renault P."/>
            <person name="Sicheritz-Ponten T."/>
            <person name="Bork P."/>
            <person name="Wang J."/>
            <person name="Brunak S."/>
            <person name="Ehrlich S.D."/>
        </authorList>
    </citation>
    <scope>NUCLEOTIDE SEQUENCE [LARGE SCALE GENOMIC DNA]</scope>
</reference>
<dbReference type="InterPro" id="IPR005809">
    <property type="entry name" value="Succ_CoA_ligase-like_bsu"/>
</dbReference>
<evidence type="ECO:0000313" key="11">
    <source>
        <dbReference type="Proteomes" id="UP000017938"/>
    </source>
</evidence>
<dbReference type="EMBL" id="JALEMU010000048">
    <property type="protein sequence ID" value="MCI5755257.1"/>
    <property type="molecule type" value="Genomic_DNA"/>
</dbReference>
<dbReference type="GO" id="GO:0005524">
    <property type="term" value="F:ATP binding"/>
    <property type="evidence" value="ECO:0007669"/>
    <property type="project" value="UniProtKB-UniRule"/>
</dbReference>
<dbReference type="GO" id="GO:0004775">
    <property type="term" value="F:succinate-CoA ligase (ADP-forming) activity"/>
    <property type="evidence" value="ECO:0007669"/>
    <property type="project" value="UniProtKB-EC"/>
</dbReference>
<dbReference type="PROSITE" id="PS50975">
    <property type="entry name" value="ATP_GRASP"/>
    <property type="match status" value="1"/>
</dbReference>
<dbReference type="Gene3D" id="3.40.50.261">
    <property type="entry name" value="Succinyl-CoA synthetase domains"/>
    <property type="match status" value="1"/>
</dbReference>
<dbReference type="FunFam" id="3.30.470.20:FF:000002">
    <property type="entry name" value="Succinate--CoA ligase [ADP-forming] subunit beta"/>
    <property type="match status" value="1"/>
</dbReference>
<dbReference type="PANTHER" id="PTHR11815">
    <property type="entry name" value="SUCCINYL-COA SYNTHETASE BETA CHAIN"/>
    <property type="match status" value="1"/>
</dbReference>
<comment type="cofactor">
    <cofactor evidence="1">
        <name>Mg(2+)</name>
        <dbReference type="ChEBI" id="CHEBI:18420"/>
    </cofactor>
</comment>
<evidence type="ECO:0000256" key="1">
    <source>
        <dbReference type="ARBA" id="ARBA00001946"/>
    </source>
</evidence>
<dbReference type="EMBL" id="CBFW010000128">
    <property type="protein sequence ID" value="CDC72835.1"/>
    <property type="molecule type" value="Genomic_DNA"/>
</dbReference>
<comment type="similarity">
    <text evidence="2">Belongs to the succinate/malate CoA ligase beta subunit family.</text>
</comment>
<keyword evidence="7" id="KW-0067">ATP-binding</keyword>
<dbReference type="NCBIfam" id="NF001913">
    <property type="entry name" value="PRK00696.1"/>
    <property type="match status" value="1"/>
</dbReference>
<evidence type="ECO:0000256" key="4">
    <source>
        <dbReference type="ARBA" id="ARBA00022723"/>
    </source>
</evidence>
<evidence type="ECO:0000313" key="12">
    <source>
        <dbReference type="Proteomes" id="UP001139365"/>
    </source>
</evidence>
<dbReference type="GO" id="GO:0046872">
    <property type="term" value="F:metal ion binding"/>
    <property type="evidence" value="ECO:0007669"/>
    <property type="project" value="UniProtKB-KW"/>
</dbReference>
<keyword evidence="4" id="KW-0479">Metal-binding</keyword>
<dbReference type="PANTHER" id="PTHR11815:SF10">
    <property type="entry name" value="SUCCINATE--COA LIGASE [GDP-FORMING] SUBUNIT BETA, MITOCHONDRIAL"/>
    <property type="match status" value="1"/>
</dbReference>
<name>R6TKQ0_9BACT</name>
<keyword evidence="3 10" id="KW-0436">Ligase</keyword>
<dbReference type="InterPro" id="IPR016102">
    <property type="entry name" value="Succinyl-CoA_synth-like"/>
</dbReference>
<proteinExistence type="inferred from homology"/>
<dbReference type="SUPFAM" id="SSF52210">
    <property type="entry name" value="Succinyl-CoA synthetase domains"/>
    <property type="match status" value="1"/>
</dbReference>
<keyword evidence="5 7" id="KW-0547">Nucleotide-binding</keyword>
<dbReference type="Proteomes" id="UP001139365">
    <property type="component" value="Unassembled WGS sequence"/>
</dbReference>
<dbReference type="InterPro" id="IPR013815">
    <property type="entry name" value="ATP_grasp_subdomain_1"/>
</dbReference>
<dbReference type="InterPro" id="IPR013650">
    <property type="entry name" value="ATP-grasp_succ-CoA_synth-type"/>
</dbReference>
<dbReference type="Pfam" id="PF08442">
    <property type="entry name" value="ATP-grasp_2"/>
    <property type="match status" value="1"/>
</dbReference>
<dbReference type="SUPFAM" id="SSF56059">
    <property type="entry name" value="Glutathione synthetase ATP-binding domain-like"/>
    <property type="match status" value="1"/>
</dbReference>
<dbReference type="InterPro" id="IPR005811">
    <property type="entry name" value="SUCC_ACL_C"/>
</dbReference>
<dbReference type="Pfam" id="PF00549">
    <property type="entry name" value="Ligase_CoA"/>
    <property type="match status" value="1"/>
</dbReference>
<dbReference type="EC" id="6.2.1.5" evidence="10"/>
<evidence type="ECO:0000256" key="2">
    <source>
        <dbReference type="ARBA" id="ARBA00009182"/>
    </source>
</evidence>
<comment type="caution">
    <text evidence="9">The sequence shown here is derived from an EMBL/GenBank/DDBJ whole genome shotgun (WGS) entry which is preliminary data.</text>
</comment>
<keyword evidence="6" id="KW-0460">Magnesium</keyword>
<feature type="domain" description="ATP-grasp" evidence="8">
    <location>
        <begin position="9"/>
        <end position="251"/>
    </location>
</feature>
<dbReference type="Proteomes" id="UP000017938">
    <property type="component" value="Unassembled WGS sequence"/>
</dbReference>
<gene>
    <name evidence="10" type="primary">sucC</name>
    <name evidence="9" type="ORF">BN580_01098</name>
    <name evidence="10" type="ORF">MR241_03055</name>
</gene>
<dbReference type="GO" id="GO:0042709">
    <property type="term" value="C:succinate-CoA ligase complex"/>
    <property type="evidence" value="ECO:0007669"/>
    <property type="project" value="TreeGrafter"/>
</dbReference>
<evidence type="ECO:0000256" key="3">
    <source>
        <dbReference type="ARBA" id="ARBA00022598"/>
    </source>
</evidence>
<dbReference type="InterPro" id="IPR011761">
    <property type="entry name" value="ATP-grasp"/>
</dbReference>
<accession>R6TKQ0</accession>
<dbReference type="PIRSF" id="PIRSF001554">
    <property type="entry name" value="SucCS_beta"/>
    <property type="match status" value="1"/>
</dbReference>